<evidence type="ECO:0000313" key="5">
    <source>
        <dbReference type="EMBL" id="MCL9769760.1"/>
    </source>
</evidence>
<protein>
    <submittedName>
        <fullName evidence="5">DUF4105 domain-containing protein</fullName>
    </submittedName>
</protein>
<name>A0ABT0TFK0_9FLAO</name>
<dbReference type="InterPro" id="IPR057436">
    <property type="entry name" value="5TMH_Lnb"/>
</dbReference>
<comment type="caution">
    <text evidence="5">The sequence shown here is derived from an EMBL/GenBank/DDBJ whole genome shotgun (WGS) entry which is preliminary data.</text>
</comment>
<organism evidence="5 6">
    <name type="scientific">Flavobacterium fragile</name>
    <dbReference type="NCBI Taxonomy" id="2949085"/>
    <lineage>
        <taxon>Bacteria</taxon>
        <taxon>Pseudomonadati</taxon>
        <taxon>Bacteroidota</taxon>
        <taxon>Flavobacteriia</taxon>
        <taxon>Flavobacteriales</taxon>
        <taxon>Flavobacteriaceae</taxon>
        <taxon>Flavobacterium</taxon>
    </lineage>
</organism>
<feature type="transmembrane region" description="Helical" evidence="1">
    <location>
        <begin position="324"/>
        <end position="340"/>
    </location>
</feature>
<feature type="domain" description="Lnb N-terminal periplasmic" evidence="3">
    <location>
        <begin position="26"/>
        <end position="155"/>
    </location>
</feature>
<dbReference type="Pfam" id="PF13387">
    <property type="entry name" value="Lnb_N"/>
    <property type="match status" value="1"/>
</dbReference>
<dbReference type="RefSeq" id="WP_250580912.1">
    <property type="nucleotide sequence ID" value="NZ_JAMLJN010000003.1"/>
</dbReference>
<dbReference type="InterPro" id="IPR025178">
    <property type="entry name" value="Lnb_N"/>
</dbReference>
<evidence type="ECO:0000259" key="4">
    <source>
        <dbReference type="Pfam" id="PF25221"/>
    </source>
</evidence>
<keyword evidence="1" id="KW-0812">Transmembrane</keyword>
<feature type="transmembrane region" description="Helical" evidence="1">
    <location>
        <begin position="241"/>
        <end position="260"/>
    </location>
</feature>
<gene>
    <name evidence="5" type="ORF">NAT47_04955</name>
</gene>
<reference evidence="5 6" key="1">
    <citation type="submission" date="2022-05" db="EMBL/GenBank/DDBJ databases">
        <title>Flavobacterium sp., isolated from activated sludge.</title>
        <authorList>
            <person name="Ran Q."/>
        </authorList>
    </citation>
    <scope>NUCLEOTIDE SEQUENCE [LARGE SCALE GENOMIC DNA]</scope>
    <source>
        <strain evidence="5 6">HXWNR69</strain>
    </source>
</reference>
<dbReference type="Proteomes" id="UP001203342">
    <property type="component" value="Unassembled WGS sequence"/>
</dbReference>
<feature type="transmembrane region" description="Helical" evidence="1">
    <location>
        <begin position="294"/>
        <end position="312"/>
    </location>
</feature>
<dbReference type="Pfam" id="PF25221">
    <property type="entry name" value="5TMH_Lnb"/>
    <property type="match status" value="1"/>
</dbReference>
<evidence type="ECO:0000256" key="2">
    <source>
        <dbReference type="SAM" id="SignalP"/>
    </source>
</evidence>
<accession>A0ABT0TFK0</accession>
<sequence length="379" mass="43544">MTKKLLLTLSILLSTIAFSQNMSLSEKAKVSILTCGLGPESYAMYGHTGIRIQDSTIGLDVVYNYGAFDFSTPNFIGKFVKGDLQYFVTNGSFIDFYYNYQAENREIIEQEIALNPSQINLLFQQLNHSVYSEERFYTYKFIERNCTTMVVDKINGILGNEYIKANTSNQSYREMLYPYMTDFFMKLGIQLIFGTKVDEPATRLFLPYEFKNAISKTKINGDAIEKSNNKILEVSKPQGTFNGLNSIYALITILLVLVVANKKWIQISYFVFAGILGLFFSLVGAYSVHEEVLWNYNILLFNPLLLVFAWYLKKGNKHQIKRMGQILLAMLLVYLAYMTTKIHLEIVWPFIALHLYWIGKIVLEIKKSNTAHNKTDTPK</sequence>
<keyword evidence="2" id="KW-0732">Signal</keyword>
<proteinExistence type="predicted"/>
<evidence type="ECO:0000256" key="1">
    <source>
        <dbReference type="SAM" id="Phobius"/>
    </source>
</evidence>
<dbReference type="EMBL" id="JAMLJN010000003">
    <property type="protein sequence ID" value="MCL9769760.1"/>
    <property type="molecule type" value="Genomic_DNA"/>
</dbReference>
<evidence type="ECO:0000259" key="3">
    <source>
        <dbReference type="Pfam" id="PF13387"/>
    </source>
</evidence>
<keyword evidence="1" id="KW-1133">Transmembrane helix</keyword>
<feature type="transmembrane region" description="Helical" evidence="1">
    <location>
        <begin position="267"/>
        <end position="288"/>
    </location>
</feature>
<feature type="chain" id="PRO_5046388209" evidence="2">
    <location>
        <begin position="20"/>
        <end position="379"/>
    </location>
</feature>
<feature type="domain" description="Lnb-like transmembrane" evidence="4">
    <location>
        <begin position="237"/>
        <end position="365"/>
    </location>
</feature>
<keyword evidence="6" id="KW-1185">Reference proteome</keyword>
<keyword evidence="1" id="KW-0472">Membrane</keyword>
<feature type="signal peptide" evidence="2">
    <location>
        <begin position="1"/>
        <end position="19"/>
    </location>
</feature>
<evidence type="ECO:0000313" key="6">
    <source>
        <dbReference type="Proteomes" id="UP001203342"/>
    </source>
</evidence>